<evidence type="ECO:0000256" key="5">
    <source>
        <dbReference type="SAM" id="MobiDB-lite"/>
    </source>
</evidence>
<comment type="subcellular location">
    <subcellularLocation>
        <location evidence="1">Nucleus</location>
    </subcellularLocation>
</comment>
<feature type="compositionally biased region" description="Basic and acidic residues" evidence="5">
    <location>
        <begin position="285"/>
        <end position="299"/>
    </location>
</feature>
<feature type="domain" description="G-patch" evidence="7">
    <location>
        <begin position="351"/>
        <end position="371"/>
    </location>
</feature>
<dbReference type="PANTHER" id="PTHR23340">
    <property type="entry name" value="ARGININE/SERINE RICH SPLICING FACTOR SF4/14"/>
    <property type="match status" value="1"/>
</dbReference>
<dbReference type="GO" id="GO:0003723">
    <property type="term" value="F:RNA binding"/>
    <property type="evidence" value="ECO:0000318"/>
    <property type="project" value="GO_Central"/>
</dbReference>
<name>A0A0K9P3H8_ZOSMR</name>
<dbReference type="AlphaFoldDB" id="A0A0K9P3H8"/>
<evidence type="ECO:0000313" key="9">
    <source>
        <dbReference type="Proteomes" id="UP000036987"/>
    </source>
</evidence>
<feature type="region of interest" description="Disordered" evidence="5">
    <location>
        <begin position="105"/>
        <end position="136"/>
    </location>
</feature>
<keyword evidence="2" id="KW-0507">mRNA processing</keyword>
<protein>
    <submittedName>
        <fullName evidence="8">SURP and G-patch domain-containing protein 1-like protein</fullName>
    </submittedName>
</protein>
<dbReference type="PANTHER" id="PTHR23340:SF0">
    <property type="entry name" value="SURP AND G-PATCH DOMAIN-CONTAINING PROTEIN 1 ISOFORM X1"/>
    <property type="match status" value="1"/>
</dbReference>
<evidence type="ECO:0000259" key="7">
    <source>
        <dbReference type="PROSITE" id="PS50174"/>
    </source>
</evidence>
<dbReference type="Proteomes" id="UP000036987">
    <property type="component" value="Unassembled WGS sequence"/>
</dbReference>
<evidence type="ECO:0000259" key="6">
    <source>
        <dbReference type="PROSITE" id="PS50128"/>
    </source>
</evidence>
<dbReference type="InterPro" id="IPR035967">
    <property type="entry name" value="SWAP/Surp_sf"/>
</dbReference>
<feature type="region of interest" description="Disordered" evidence="5">
    <location>
        <begin position="285"/>
        <end position="312"/>
    </location>
</feature>
<proteinExistence type="predicted"/>
<evidence type="ECO:0000256" key="4">
    <source>
        <dbReference type="ARBA" id="ARBA00023242"/>
    </source>
</evidence>
<dbReference type="SUPFAM" id="SSF109905">
    <property type="entry name" value="Surp module (SWAP domain)"/>
    <property type="match status" value="1"/>
</dbReference>
<dbReference type="SMART" id="SM00648">
    <property type="entry name" value="SWAP"/>
    <property type="match status" value="1"/>
</dbReference>
<feature type="domain" description="SURP motif" evidence="6">
    <location>
        <begin position="145"/>
        <end position="188"/>
    </location>
</feature>
<sequence>MEKNIKPGLFVNDGSFMDKFKQLQQEKQKNVSLEGSRSSSNSLPTSDSLSSNTPVESKGKFVKKSGFSSLGGGKLAFSLKQKSKVAMSTVNLDADDDDVEKYMENGFNEGSTKRQKIAEPKVEESSQRRGDVVPSPPIDITMKNLVDKLASFVAKNGRQLEDVTREKNPGDTPFQFLFDVNCSTYKYYEYRLLEEEKSLQQINDAQSNFPGKIINAPTSKMPDISQMNYSHNSNYHTPASALYDNKEVIRSATNSSVGRISGWSSAPSSSDPIAMMEYYMKKAAHEERKRQPRYSKDEMPPPASLQGSVKKGHHMGDYIPQEELDKFFASCNDAAAQKTAKEAAERAKIQADNVGHKLLSKMGWREGNSCR</sequence>
<accession>A0A0K9P3H8</accession>
<feature type="compositionally biased region" description="Low complexity" evidence="5">
    <location>
        <begin position="32"/>
        <end position="54"/>
    </location>
</feature>
<dbReference type="InterPro" id="IPR000467">
    <property type="entry name" value="G_patch_dom"/>
</dbReference>
<feature type="region of interest" description="Disordered" evidence="5">
    <location>
        <begin position="23"/>
        <end position="60"/>
    </location>
</feature>
<dbReference type="OMA" id="HQWKQCE"/>
<dbReference type="Pfam" id="PF01585">
    <property type="entry name" value="G-patch"/>
    <property type="match status" value="1"/>
</dbReference>
<dbReference type="InterPro" id="IPR040169">
    <property type="entry name" value="SUGP1/2"/>
</dbReference>
<evidence type="ECO:0000256" key="3">
    <source>
        <dbReference type="ARBA" id="ARBA00023187"/>
    </source>
</evidence>
<organism evidence="8 9">
    <name type="scientific">Zostera marina</name>
    <name type="common">Eelgrass</name>
    <dbReference type="NCBI Taxonomy" id="29655"/>
    <lineage>
        <taxon>Eukaryota</taxon>
        <taxon>Viridiplantae</taxon>
        <taxon>Streptophyta</taxon>
        <taxon>Embryophyta</taxon>
        <taxon>Tracheophyta</taxon>
        <taxon>Spermatophyta</taxon>
        <taxon>Magnoliopsida</taxon>
        <taxon>Liliopsida</taxon>
        <taxon>Zosteraceae</taxon>
        <taxon>Zostera</taxon>
    </lineage>
</organism>
<dbReference type="EMBL" id="LFYR01001213">
    <property type="protein sequence ID" value="KMZ63539.1"/>
    <property type="molecule type" value="Genomic_DNA"/>
</dbReference>
<dbReference type="GO" id="GO:0005654">
    <property type="term" value="C:nucleoplasm"/>
    <property type="evidence" value="ECO:0000318"/>
    <property type="project" value="GO_Central"/>
</dbReference>
<dbReference type="STRING" id="29655.A0A0K9P3H8"/>
<evidence type="ECO:0000256" key="2">
    <source>
        <dbReference type="ARBA" id="ARBA00022664"/>
    </source>
</evidence>
<feature type="compositionally biased region" description="Basic and acidic residues" evidence="5">
    <location>
        <begin position="116"/>
        <end position="131"/>
    </location>
</feature>
<dbReference type="GO" id="GO:0006397">
    <property type="term" value="P:mRNA processing"/>
    <property type="evidence" value="ECO:0007669"/>
    <property type="project" value="UniProtKB-KW"/>
</dbReference>
<dbReference type="InterPro" id="IPR000061">
    <property type="entry name" value="Surp"/>
</dbReference>
<evidence type="ECO:0000256" key="1">
    <source>
        <dbReference type="ARBA" id="ARBA00004123"/>
    </source>
</evidence>
<gene>
    <name evidence="8" type="ORF">ZOSMA_3G00140</name>
</gene>
<reference evidence="9" key="1">
    <citation type="journal article" date="2016" name="Nature">
        <title>The genome of the seagrass Zostera marina reveals angiosperm adaptation to the sea.</title>
        <authorList>
            <person name="Olsen J.L."/>
            <person name="Rouze P."/>
            <person name="Verhelst B."/>
            <person name="Lin Y.-C."/>
            <person name="Bayer T."/>
            <person name="Collen J."/>
            <person name="Dattolo E."/>
            <person name="De Paoli E."/>
            <person name="Dittami S."/>
            <person name="Maumus F."/>
            <person name="Michel G."/>
            <person name="Kersting A."/>
            <person name="Lauritano C."/>
            <person name="Lohaus R."/>
            <person name="Toepel M."/>
            <person name="Tonon T."/>
            <person name="Vanneste K."/>
            <person name="Amirebrahimi M."/>
            <person name="Brakel J."/>
            <person name="Bostroem C."/>
            <person name="Chovatia M."/>
            <person name="Grimwood J."/>
            <person name="Jenkins J.W."/>
            <person name="Jueterbock A."/>
            <person name="Mraz A."/>
            <person name="Stam W.T."/>
            <person name="Tice H."/>
            <person name="Bornberg-Bauer E."/>
            <person name="Green P.J."/>
            <person name="Pearson G.A."/>
            <person name="Procaccini G."/>
            <person name="Duarte C.M."/>
            <person name="Schmutz J."/>
            <person name="Reusch T.B.H."/>
            <person name="Van de Peer Y."/>
        </authorList>
    </citation>
    <scope>NUCLEOTIDE SEQUENCE [LARGE SCALE GENOMIC DNA]</scope>
    <source>
        <strain evidence="9">cv. Finnish</strain>
    </source>
</reference>
<dbReference type="PROSITE" id="PS50174">
    <property type="entry name" value="G_PATCH"/>
    <property type="match status" value="1"/>
</dbReference>
<evidence type="ECO:0000313" key="8">
    <source>
        <dbReference type="EMBL" id="KMZ63539.1"/>
    </source>
</evidence>
<keyword evidence="4" id="KW-0539">Nucleus</keyword>
<keyword evidence="9" id="KW-1185">Reference proteome</keyword>
<dbReference type="PROSITE" id="PS50128">
    <property type="entry name" value="SURP"/>
    <property type="match status" value="1"/>
</dbReference>
<dbReference type="Gene3D" id="1.10.10.790">
    <property type="entry name" value="Surp module"/>
    <property type="match status" value="1"/>
</dbReference>
<dbReference type="GO" id="GO:0008380">
    <property type="term" value="P:RNA splicing"/>
    <property type="evidence" value="ECO:0007669"/>
    <property type="project" value="UniProtKB-KW"/>
</dbReference>
<dbReference type="Pfam" id="PF01805">
    <property type="entry name" value="Surp"/>
    <property type="match status" value="1"/>
</dbReference>
<keyword evidence="3" id="KW-0508">mRNA splicing</keyword>
<dbReference type="OrthoDB" id="4822at2759"/>
<comment type="caution">
    <text evidence="8">The sequence shown here is derived from an EMBL/GenBank/DDBJ whole genome shotgun (WGS) entry which is preliminary data.</text>
</comment>